<reference evidence="2" key="2">
    <citation type="journal article" date="2021" name="Genome Biol. Evol.">
        <title>Developing a high-quality reference genome for a parasitic bivalve with doubly uniparental inheritance (Bivalvia: Unionida).</title>
        <authorList>
            <person name="Smith C.H."/>
        </authorList>
    </citation>
    <scope>NUCLEOTIDE SEQUENCE</scope>
    <source>
        <strain evidence="2">CHS0354</strain>
        <tissue evidence="2">Mantle</tissue>
    </source>
</reference>
<dbReference type="EMBL" id="JAEAOA010002216">
    <property type="protein sequence ID" value="KAK3606238.1"/>
    <property type="molecule type" value="Genomic_DNA"/>
</dbReference>
<organism evidence="2 3">
    <name type="scientific">Potamilus streckersoni</name>
    <dbReference type="NCBI Taxonomy" id="2493646"/>
    <lineage>
        <taxon>Eukaryota</taxon>
        <taxon>Metazoa</taxon>
        <taxon>Spiralia</taxon>
        <taxon>Lophotrochozoa</taxon>
        <taxon>Mollusca</taxon>
        <taxon>Bivalvia</taxon>
        <taxon>Autobranchia</taxon>
        <taxon>Heteroconchia</taxon>
        <taxon>Palaeoheterodonta</taxon>
        <taxon>Unionida</taxon>
        <taxon>Unionoidea</taxon>
        <taxon>Unionidae</taxon>
        <taxon>Ambleminae</taxon>
        <taxon>Lampsilini</taxon>
        <taxon>Potamilus</taxon>
    </lineage>
</organism>
<proteinExistence type="predicted"/>
<protein>
    <submittedName>
        <fullName evidence="2">Uncharacterized protein</fullName>
    </submittedName>
</protein>
<evidence type="ECO:0000256" key="1">
    <source>
        <dbReference type="SAM" id="SignalP"/>
    </source>
</evidence>
<evidence type="ECO:0000313" key="3">
    <source>
        <dbReference type="Proteomes" id="UP001195483"/>
    </source>
</evidence>
<feature type="signal peptide" evidence="1">
    <location>
        <begin position="1"/>
        <end position="22"/>
    </location>
</feature>
<accession>A0AAE0W8Q3</accession>
<gene>
    <name evidence="2" type="ORF">CHS0354_037912</name>
</gene>
<reference evidence="2" key="3">
    <citation type="submission" date="2023-05" db="EMBL/GenBank/DDBJ databases">
        <authorList>
            <person name="Smith C.H."/>
        </authorList>
    </citation>
    <scope>NUCLEOTIDE SEQUENCE</scope>
    <source>
        <strain evidence="2">CHS0354</strain>
        <tissue evidence="2">Mantle</tissue>
    </source>
</reference>
<dbReference type="Proteomes" id="UP001195483">
    <property type="component" value="Unassembled WGS sequence"/>
</dbReference>
<reference evidence="2" key="1">
    <citation type="journal article" date="2021" name="Genome Biol. Evol.">
        <title>A High-Quality Reference Genome for a Parasitic Bivalve with Doubly Uniparental Inheritance (Bivalvia: Unionida).</title>
        <authorList>
            <person name="Smith C.H."/>
        </authorList>
    </citation>
    <scope>NUCLEOTIDE SEQUENCE</scope>
    <source>
        <strain evidence="2">CHS0354</strain>
    </source>
</reference>
<keyword evidence="1" id="KW-0732">Signal</keyword>
<comment type="caution">
    <text evidence="2">The sequence shown here is derived from an EMBL/GenBank/DDBJ whole genome shotgun (WGS) entry which is preliminary data.</text>
</comment>
<evidence type="ECO:0000313" key="2">
    <source>
        <dbReference type="EMBL" id="KAK3606238.1"/>
    </source>
</evidence>
<sequence>MASFKLFSAIFINVLLIRIASCEKEVGVSTDGDEGDNLITIRINTEAGKTFSRLGENAVYRRENYEIVRGP</sequence>
<name>A0AAE0W8Q3_9BIVA</name>
<dbReference type="AlphaFoldDB" id="A0AAE0W8Q3"/>
<keyword evidence="3" id="KW-1185">Reference proteome</keyword>
<feature type="chain" id="PRO_5042241237" evidence="1">
    <location>
        <begin position="23"/>
        <end position="71"/>
    </location>
</feature>